<dbReference type="InterPro" id="IPR030395">
    <property type="entry name" value="GP_PDE_dom"/>
</dbReference>
<dbReference type="PANTHER" id="PTHR46320">
    <property type="entry name" value="GLYCEROPHOSPHODIESTER PHOSPHODIESTERASE 1"/>
    <property type="match status" value="1"/>
</dbReference>
<dbReference type="EMBL" id="LTDF01000046">
    <property type="protein sequence ID" value="KXT54134.1"/>
    <property type="molecule type" value="Genomic_DNA"/>
</dbReference>
<dbReference type="Pfam" id="PF03629">
    <property type="entry name" value="SASA"/>
    <property type="match status" value="1"/>
</dbReference>
<feature type="signal peptide" evidence="2">
    <location>
        <begin position="1"/>
        <end position="19"/>
    </location>
</feature>
<dbReference type="GO" id="GO:0006644">
    <property type="term" value="P:phospholipid metabolic process"/>
    <property type="evidence" value="ECO:0007669"/>
    <property type="project" value="TreeGrafter"/>
</dbReference>
<evidence type="ECO:0000256" key="1">
    <source>
        <dbReference type="ARBA" id="ARBA00022801"/>
    </source>
</evidence>
<reference evidence="4 5" key="1">
    <citation type="submission" date="2016-02" db="EMBL/GenBank/DDBJ databases">
        <authorList>
            <person name="Wen L."/>
            <person name="He K."/>
            <person name="Yang H."/>
        </authorList>
    </citation>
    <scope>NUCLEOTIDE SEQUENCE [LARGE SCALE GENOMIC DNA]</scope>
    <source>
        <strain evidence="4 5">KLE1704</strain>
    </source>
</reference>
<gene>
    <name evidence="4" type="ORF">HMPREF2531_00946</name>
</gene>
<feature type="domain" description="GP-PDE" evidence="3">
    <location>
        <begin position="272"/>
        <end position="525"/>
    </location>
</feature>
<dbReference type="InterPro" id="IPR036457">
    <property type="entry name" value="PPM-type-like_dom_sf"/>
</dbReference>
<dbReference type="SUPFAM" id="SSF52266">
    <property type="entry name" value="SGNH hydrolase"/>
    <property type="match status" value="1"/>
</dbReference>
<dbReference type="SUPFAM" id="SSF81606">
    <property type="entry name" value="PP2C-like"/>
    <property type="match status" value="1"/>
</dbReference>
<dbReference type="GO" id="GO:0005886">
    <property type="term" value="C:plasma membrane"/>
    <property type="evidence" value="ECO:0007669"/>
    <property type="project" value="TreeGrafter"/>
</dbReference>
<dbReference type="Pfam" id="PF03009">
    <property type="entry name" value="GDPD"/>
    <property type="match status" value="1"/>
</dbReference>
<dbReference type="GO" id="GO:0008889">
    <property type="term" value="F:glycerophosphodiester phosphodiesterase activity"/>
    <property type="evidence" value="ECO:0007669"/>
    <property type="project" value="TreeGrafter"/>
</dbReference>
<sequence>MKKLPILLLFLLVSFLTYAQQDTHKRLFILLGQSNMSGRAPIENADTAALPLVKLLDADGRFEVARNPLNRFSNIRKGITMQKLGPGYHFAKTLSEQLQDTIYLVVNARGGTALERFMKKDPAGYYKKTLSRIKQALRAYPDMKPEAIIWHQGESNRDDYQNYLNHLNKLVTDLRTDLGIPDLPFIAGEIGKWNPDYSHIVKRIAAIPDSISYASLVSSEGLTNIDEFHFDAKSQKILGERYAKKYLEISGIEVTRLAQIRAKLFDPNSSGVLVASHRGDWRNACENSLEAIENAIHMGVDIVEVDLGRTKDGHLILMHDQILDRTTTGKGKVEDHTLAEIKDLRLRNGCHIKTIYKVPTLEEALLLAKGKVMLNLDKAFDYFDQVYELLEKTGTTNLVIMKSNAPAEDVKRDYGKYLDKVVFMPKVNLDDKDATQKLNDYLRVLKPVAIEFKFAYDTNPLPYEVKKIMAGKSHIWYNTLWDTHAGGHDDDCSLLNKDKGYGYLINNLGATILQTDRPAYLIDYLKYKAKVMNCDRDWTYLKSENEYQAPSVPNFTIEESFLKGKQSPQTNEDGIIVTPYFAAVIDGATAKSTFTHDGKKTGRLAMELALEAIREFPKDIDATEALRRITEKIHQFYVEHNLFDELKTEPGKRFTANGVIYSYTRNEVWQVGDCQCIIGNLYSSNEKEIDAIMANARAAFNEVALLNGATMEGLEAHDLGRDFIYPFLQKQALLQNCPIEGQRFAFPVFDGFPIQMKQVNVFPVGNADEIILSSDGYPHLYSTLHESECYLADILEKDPLCMRLYKSTKGVKKGNCSFDDRAYLKIKLKK</sequence>
<dbReference type="PATRIC" id="fig|329854.7.peg.955"/>
<dbReference type="AlphaFoldDB" id="A0A139LRQ4"/>
<dbReference type="InterPro" id="IPR036514">
    <property type="entry name" value="SGNH_hydro_sf"/>
</dbReference>
<dbReference type="Gene3D" id="3.60.40.10">
    <property type="entry name" value="PPM-type phosphatase domain"/>
    <property type="match status" value="1"/>
</dbReference>
<dbReference type="InterPro" id="IPR005181">
    <property type="entry name" value="SASA"/>
</dbReference>
<dbReference type="Gene3D" id="3.40.50.1110">
    <property type="entry name" value="SGNH hydrolase"/>
    <property type="match status" value="1"/>
</dbReference>
<dbReference type="InterPro" id="IPR032160">
    <property type="entry name" value="DUF4996"/>
</dbReference>
<dbReference type="PANTHER" id="PTHR46320:SF1">
    <property type="entry name" value="GLYCEROPHOSPHODIESTER PHOSPHODIESTERASE 1"/>
    <property type="match status" value="1"/>
</dbReference>
<proteinExistence type="predicted"/>
<protein>
    <recommendedName>
        <fullName evidence="3">GP-PDE domain-containing protein</fullName>
    </recommendedName>
</protein>
<dbReference type="CDD" id="cd08566">
    <property type="entry name" value="GDPD_AtGDE_like"/>
    <property type="match status" value="1"/>
</dbReference>
<dbReference type="SUPFAM" id="SSF51695">
    <property type="entry name" value="PLC-like phosphodiesterases"/>
    <property type="match status" value="1"/>
</dbReference>
<organism evidence="4">
    <name type="scientific">Bacteroides intestinalis</name>
    <dbReference type="NCBI Taxonomy" id="329854"/>
    <lineage>
        <taxon>Bacteria</taxon>
        <taxon>Pseudomonadati</taxon>
        <taxon>Bacteroidota</taxon>
        <taxon>Bacteroidia</taxon>
        <taxon>Bacteroidales</taxon>
        <taxon>Bacteroidaceae</taxon>
        <taxon>Bacteroides</taxon>
    </lineage>
</organism>
<feature type="chain" id="PRO_5007487495" description="GP-PDE domain-containing protein" evidence="2">
    <location>
        <begin position="20"/>
        <end position="830"/>
    </location>
</feature>
<keyword evidence="2" id="KW-0732">Signal</keyword>
<keyword evidence="1" id="KW-0378">Hydrolase</keyword>
<dbReference type="Proteomes" id="UP000070319">
    <property type="component" value="Unassembled WGS sequence"/>
</dbReference>
<accession>A0A139LRQ4</accession>
<comment type="caution">
    <text evidence="4">The sequence shown here is derived from an EMBL/GenBank/DDBJ whole genome shotgun (WGS) entry which is preliminary data.</text>
</comment>
<dbReference type="GO" id="GO:0006580">
    <property type="term" value="P:ethanolamine metabolic process"/>
    <property type="evidence" value="ECO:0007669"/>
    <property type="project" value="TreeGrafter"/>
</dbReference>
<dbReference type="InterPro" id="IPR017946">
    <property type="entry name" value="PLC-like_Pdiesterase_TIM-brl"/>
</dbReference>
<evidence type="ECO:0000259" key="3">
    <source>
        <dbReference type="PROSITE" id="PS51704"/>
    </source>
</evidence>
<dbReference type="Gene3D" id="3.20.20.190">
    <property type="entry name" value="Phosphatidylinositol (PI) phosphodiesterase"/>
    <property type="match status" value="1"/>
</dbReference>
<evidence type="ECO:0000313" key="5">
    <source>
        <dbReference type="Proteomes" id="UP000070319"/>
    </source>
</evidence>
<dbReference type="GO" id="GO:0070291">
    <property type="term" value="P:N-acylethanolamine metabolic process"/>
    <property type="evidence" value="ECO:0007669"/>
    <property type="project" value="TreeGrafter"/>
</dbReference>
<dbReference type="Pfam" id="PF16387">
    <property type="entry name" value="DUF4996"/>
    <property type="match status" value="1"/>
</dbReference>
<evidence type="ECO:0000256" key="2">
    <source>
        <dbReference type="SAM" id="SignalP"/>
    </source>
</evidence>
<dbReference type="PROSITE" id="PS51704">
    <property type="entry name" value="GP_PDE"/>
    <property type="match status" value="1"/>
</dbReference>
<evidence type="ECO:0000313" key="4">
    <source>
        <dbReference type="EMBL" id="KXT54134.1"/>
    </source>
</evidence>
<name>A0A139LRQ4_9BACE</name>
<dbReference type="RefSeq" id="WP_082787997.1">
    <property type="nucleotide sequence ID" value="NZ_KQ968679.1"/>
</dbReference>